<feature type="transmembrane region" description="Helical" evidence="1">
    <location>
        <begin position="133"/>
        <end position="154"/>
    </location>
</feature>
<keyword evidence="1" id="KW-1133">Transmembrane helix</keyword>
<evidence type="ECO:0000313" key="2">
    <source>
        <dbReference type="EMBL" id="CAF0902060.1"/>
    </source>
</evidence>
<dbReference type="EMBL" id="CAJNOJ010000033">
    <property type="protein sequence ID" value="CAF0902060.1"/>
    <property type="molecule type" value="Genomic_DNA"/>
</dbReference>
<keyword evidence="1" id="KW-0812">Transmembrane</keyword>
<dbReference type="AlphaFoldDB" id="A0A813ZSN3"/>
<dbReference type="OrthoDB" id="9994631at2759"/>
<accession>A0A813ZSN3</accession>
<feature type="transmembrane region" description="Helical" evidence="1">
    <location>
        <begin position="7"/>
        <end position="28"/>
    </location>
</feature>
<reference evidence="2" key="1">
    <citation type="submission" date="2021-02" db="EMBL/GenBank/DDBJ databases">
        <authorList>
            <person name="Nowell W R."/>
        </authorList>
    </citation>
    <scope>NUCLEOTIDE SEQUENCE</scope>
</reference>
<name>A0A813ZSN3_ADIRI</name>
<evidence type="ECO:0000313" key="4">
    <source>
        <dbReference type="Proteomes" id="UP000663828"/>
    </source>
</evidence>
<dbReference type="Gene3D" id="1.20.140.150">
    <property type="match status" value="1"/>
</dbReference>
<dbReference type="Proteomes" id="UP000663828">
    <property type="component" value="Unassembled WGS sequence"/>
</dbReference>
<evidence type="ECO:0000313" key="3">
    <source>
        <dbReference type="EMBL" id="CAF1198030.1"/>
    </source>
</evidence>
<gene>
    <name evidence="2" type="ORF">EDS130_LOCUS9831</name>
    <name evidence="3" type="ORF">XAT740_LOCUS23509</name>
</gene>
<dbReference type="Proteomes" id="UP000663852">
    <property type="component" value="Unassembled WGS sequence"/>
</dbReference>
<comment type="caution">
    <text evidence="2">The sequence shown here is derived from an EMBL/GenBank/DDBJ whole genome shotgun (WGS) entry which is preliminary data.</text>
</comment>
<sequence>MQRFHRLGSVGMVLIITAFTFHLLAISYDRWTLITCKTCSYTYYFREWRTSIRQRCYRISLMEYTGISNAEEDIKTDPFATFVCIPDKYVYATDSANIAQCIGRADIDPHNACTSSSLDEDVCQCDYTRKTKAVIGFAVISSIILGLMVIVSHFASYIPYDFILKWLLPGGFISLVAAFTFIFITLIMMGSGKSDYVNRVVVWRTLQVAQYNLSTTLNDTTISSELSQSNFDIKLGFSFGMEIIAAHFTLMSAIVYALMFLGKRRPNA</sequence>
<feature type="transmembrane region" description="Helical" evidence="1">
    <location>
        <begin position="166"/>
        <end position="189"/>
    </location>
</feature>
<keyword evidence="1" id="KW-0472">Membrane</keyword>
<feature type="transmembrane region" description="Helical" evidence="1">
    <location>
        <begin position="243"/>
        <end position="262"/>
    </location>
</feature>
<organism evidence="2 5">
    <name type="scientific">Adineta ricciae</name>
    <name type="common">Rotifer</name>
    <dbReference type="NCBI Taxonomy" id="249248"/>
    <lineage>
        <taxon>Eukaryota</taxon>
        <taxon>Metazoa</taxon>
        <taxon>Spiralia</taxon>
        <taxon>Gnathifera</taxon>
        <taxon>Rotifera</taxon>
        <taxon>Eurotatoria</taxon>
        <taxon>Bdelloidea</taxon>
        <taxon>Adinetida</taxon>
        <taxon>Adinetidae</taxon>
        <taxon>Adineta</taxon>
    </lineage>
</organism>
<evidence type="ECO:0000313" key="5">
    <source>
        <dbReference type="Proteomes" id="UP000663852"/>
    </source>
</evidence>
<proteinExistence type="predicted"/>
<evidence type="ECO:0000256" key="1">
    <source>
        <dbReference type="SAM" id="Phobius"/>
    </source>
</evidence>
<protein>
    <submittedName>
        <fullName evidence="2">Uncharacterized protein</fullName>
    </submittedName>
</protein>
<dbReference type="EMBL" id="CAJNOR010001780">
    <property type="protein sequence ID" value="CAF1198030.1"/>
    <property type="molecule type" value="Genomic_DNA"/>
</dbReference>
<keyword evidence="4" id="KW-1185">Reference proteome</keyword>